<dbReference type="AlphaFoldDB" id="A0A917NLY6"/>
<dbReference type="Proteomes" id="UP000637695">
    <property type="component" value="Unassembled WGS sequence"/>
</dbReference>
<gene>
    <name evidence="1" type="ORF">GCM10010885_15970</name>
</gene>
<evidence type="ECO:0000313" key="1">
    <source>
        <dbReference type="EMBL" id="GGJ07673.1"/>
    </source>
</evidence>
<accession>A0A917NLY6</accession>
<keyword evidence="2" id="KW-1185">Reference proteome</keyword>
<name>A0A917NLY6_9BACL</name>
<dbReference type="NCBIfam" id="TIGR02807">
    <property type="entry name" value="cas6_cmx6"/>
    <property type="match status" value="1"/>
</dbReference>
<evidence type="ECO:0000313" key="2">
    <source>
        <dbReference type="Proteomes" id="UP000637695"/>
    </source>
</evidence>
<dbReference type="Pfam" id="PF09559">
    <property type="entry name" value="Cas6"/>
    <property type="match status" value="1"/>
</dbReference>
<dbReference type="InterPro" id="IPR014174">
    <property type="entry name" value="CRISPR-assoc_prot_Cas6/Cmx6"/>
</dbReference>
<reference evidence="1" key="2">
    <citation type="submission" date="2020-09" db="EMBL/GenBank/DDBJ databases">
        <authorList>
            <person name="Sun Q."/>
            <person name="Ohkuma M."/>
        </authorList>
    </citation>
    <scope>NUCLEOTIDE SEQUENCE</scope>
    <source>
        <strain evidence="1">JCM 18487</strain>
    </source>
</reference>
<dbReference type="EMBL" id="BMOY01000023">
    <property type="protein sequence ID" value="GGJ07673.1"/>
    <property type="molecule type" value="Genomic_DNA"/>
</dbReference>
<dbReference type="RefSeq" id="WP_188882298.1">
    <property type="nucleotide sequence ID" value="NZ_BMOY01000023.1"/>
</dbReference>
<comment type="caution">
    <text evidence="1">The sequence shown here is derived from an EMBL/GenBank/DDBJ whole genome shotgun (WGS) entry which is preliminary data.</text>
</comment>
<evidence type="ECO:0008006" key="3">
    <source>
        <dbReference type="Google" id="ProtNLM"/>
    </source>
</evidence>
<organism evidence="1 2">
    <name type="scientific">Alicyclobacillus cellulosilyticus</name>
    <dbReference type="NCBI Taxonomy" id="1003997"/>
    <lineage>
        <taxon>Bacteria</taxon>
        <taxon>Bacillati</taxon>
        <taxon>Bacillota</taxon>
        <taxon>Bacilli</taxon>
        <taxon>Bacillales</taxon>
        <taxon>Alicyclobacillaceae</taxon>
        <taxon>Alicyclobacillus</taxon>
    </lineage>
</organism>
<protein>
    <recommendedName>
        <fullName evidence="3">CRISPR-associated protein Cas6</fullName>
    </recommendedName>
</protein>
<proteinExistence type="predicted"/>
<reference evidence="1" key="1">
    <citation type="journal article" date="2014" name="Int. J. Syst. Evol. Microbiol.">
        <title>Complete genome sequence of Corynebacterium casei LMG S-19264T (=DSM 44701T), isolated from a smear-ripened cheese.</title>
        <authorList>
            <consortium name="US DOE Joint Genome Institute (JGI-PGF)"/>
            <person name="Walter F."/>
            <person name="Albersmeier A."/>
            <person name="Kalinowski J."/>
            <person name="Ruckert C."/>
        </authorList>
    </citation>
    <scope>NUCLEOTIDE SEQUENCE</scope>
    <source>
        <strain evidence="1">JCM 18487</strain>
    </source>
</reference>
<sequence>MSLTNPFELHRLLRYQFPVYGSVVPVDHGEALYAAVSRISPALHELETFALSPILGGEALGDRLYLQAGSRFYAYVPEVYVPNLVVLSGKTLKIGIHTVRVGPVSIHLIQPAPVVQSRMVTFKNATNEAQMERKVREALEEMGVAAEITILRRRVISIHGRKVIGFGVRLSGLSETDSLLVQAHPIGGRRRFGCGQFFPVRKGVDP</sequence>